<dbReference type="GO" id="GO:0004527">
    <property type="term" value="F:exonuclease activity"/>
    <property type="evidence" value="ECO:0007669"/>
    <property type="project" value="UniProtKB-KW"/>
</dbReference>
<reference evidence="3" key="2">
    <citation type="submission" date="2016-10" db="EMBL/GenBank/DDBJ databases">
        <authorList>
            <person name="de Groot N.N."/>
        </authorList>
    </citation>
    <scope>NUCLEOTIDE SEQUENCE [LARGE SCALE GENOMIC DNA]</scope>
    <source>
        <strain evidence="3">ATCC 20501</strain>
    </source>
</reference>
<feature type="domain" description="Endonuclease/exonuclease/phosphatase" evidence="2">
    <location>
        <begin position="37"/>
        <end position="262"/>
    </location>
</feature>
<keyword evidence="3" id="KW-0255">Endonuclease</keyword>
<keyword evidence="1" id="KW-0732">Signal</keyword>
<organism evidence="3 6">
    <name type="scientific">Saccharopolyspora kobensis</name>
    <dbReference type="NCBI Taxonomy" id="146035"/>
    <lineage>
        <taxon>Bacteria</taxon>
        <taxon>Bacillati</taxon>
        <taxon>Actinomycetota</taxon>
        <taxon>Actinomycetes</taxon>
        <taxon>Pseudonocardiales</taxon>
        <taxon>Pseudonocardiaceae</taxon>
        <taxon>Saccharopolyspora</taxon>
    </lineage>
</organism>
<evidence type="ECO:0000259" key="2">
    <source>
        <dbReference type="Pfam" id="PF03372"/>
    </source>
</evidence>
<dbReference type="Proteomes" id="UP000236729">
    <property type="component" value="Unassembled WGS sequence"/>
</dbReference>
<dbReference type="EMBL" id="FOME01000005">
    <property type="protein sequence ID" value="SFD63463.1"/>
    <property type="molecule type" value="Genomic_DNA"/>
</dbReference>
<keyword evidence="5" id="KW-1185">Reference proteome</keyword>
<dbReference type="PANTHER" id="PTHR14859">
    <property type="entry name" value="CALCOFLUOR WHITE HYPERSENSITIVE PROTEIN PRECURSOR"/>
    <property type="match status" value="1"/>
</dbReference>
<feature type="signal peptide" evidence="1">
    <location>
        <begin position="1"/>
        <end position="27"/>
    </location>
</feature>
<dbReference type="SMR" id="A0A1H6EBP7"/>
<dbReference type="AlphaFoldDB" id="A0A1H6EBP7"/>
<name>A0A1H6EBP7_9PSEU</name>
<dbReference type="InterPro" id="IPR051916">
    <property type="entry name" value="GPI-anchor_lipid_remodeler"/>
</dbReference>
<dbReference type="Proteomes" id="UP000199690">
    <property type="component" value="Unassembled WGS sequence"/>
</dbReference>
<dbReference type="SUPFAM" id="SSF56219">
    <property type="entry name" value="DNase I-like"/>
    <property type="match status" value="1"/>
</dbReference>
<gene>
    <name evidence="3" type="ORF">SAMN02982929_05973</name>
    <name evidence="4" type="ORF">SAMN05216506_105313</name>
</gene>
<dbReference type="InterPro" id="IPR005135">
    <property type="entry name" value="Endo/exonuclease/phosphatase"/>
</dbReference>
<sequence length="272" mass="29342">MKHSFGLSALVAALALVATVLAPMAFADVPPRHLTVATFNIKHGAGTDDVLDLERTAGVVEGSGADVIGLQEVDRHWSDRSDFADQAAWLARRLGMHVAYGANLDLDPTDPGEPRRQYGTAILSRFPILDSRNTLLPRAPEGEQRGLLEARINVRGKKMLLLNTHLQHTSQAERSAQVAAINEIVAGRDLPAVLTGDLNATPEAPEIAEITQHLVDTWPIAGRGDGFTFDAEAPRMRIDYVLASPGIDVHRAEVITTTASDHLPVVVDIALR</sequence>
<dbReference type="GO" id="GO:0016020">
    <property type="term" value="C:membrane"/>
    <property type="evidence" value="ECO:0007669"/>
    <property type="project" value="GOC"/>
</dbReference>
<dbReference type="GO" id="GO:0004519">
    <property type="term" value="F:endonuclease activity"/>
    <property type="evidence" value="ECO:0007669"/>
    <property type="project" value="UniProtKB-KW"/>
</dbReference>
<dbReference type="GO" id="GO:0006506">
    <property type="term" value="P:GPI anchor biosynthetic process"/>
    <property type="evidence" value="ECO:0007669"/>
    <property type="project" value="TreeGrafter"/>
</dbReference>
<dbReference type="PANTHER" id="PTHR14859:SF15">
    <property type="entry name" value="ENDONUCLEASE_EXONUCLEASE_PHOSPHATASE DOMAIN-CONTAINING PROTEIN"/>
    <property type="match status" value="1"/>
</dbReference>
<reference evidence="5 6" key="1">
    <citation type="submission" date="2016-10" db="EMBL/GenBank/DDBJ databases">
        <authorList>
            <person name="Varghese N."/>
            <person name="Submissions S."/>
        </authorList>
    </citation>
    <scope>NUCLEOTIDE SEQUENCE [LARGE SCALE GENOMIC DNA]</scope>
    <source>
        <strain evidence="6">ATCC 20501</strain>
        <strain evidence="4 5">CGMCC 4.3529</strain>
    </source>
</reference>
<keyword evidence="3" id="KW-0378">Hydrolase</keyword>
<feature type="chain" id="PRO_5030028722" evidence="1">
    <location>
        <begin position="28"/>
        <end position="272"/>
    </location>
</feature>
<dbReference type="EMBL" id="FNVB01000010">
    <property type="protein sequence ID" value="SEG94693.1"/>
    <property type="molecule type" value="Genomic_DNA"/>
</dbReference>
<dbReference type="RefSeq" id="WP_235863540.1">
    <property type="nucleotide sequence ID" value="NZ_FNVB01000010.1"/>
</dbReference>
<protein>
    <submittedName>
        <fullName evidence="3">Metal-dependent hydrolase, endonuclease/exonuclease/phosphatase family</fullName>
    </submittedName>
</protein>
<evidence type="ECO:0000256" key="1">
    <source>
        <dbReference type="SAM" id="SignalP"/>
    </source>
</evidence>
<accession>A0A1H6EBP7</accession>
<dbReference type="InterPro" id="IPR036691">
    <property type="entry name" value="Endo/exonu/phosph_ase_sf"/>
</dbReference>
<dbReference type="Gene3D" id="3.60.10.10">
    <property type="entry name" value="Endonuclease/exonuclease/phosphatase"/>
    <property type="match status" value="1"/>
</dbReference>
<accession>A0A1I1U428</accession>
<keyword evidence="3" id="KW-0269">Exonuclease</keyword>
<proteinExistence type="predicted"/>
<evidence type="ECO:0000313" key="3">
    <source>
        <dbReference type="EMBL" id="SEG94693.1"/>
    </source>
</evidence>
<evidence type="ECO:0000313" key="4">
    <source>
        <dbReference type="EMBL" id="SFD63463.1"/>
    </source>
</evidence>
<evidence type="ECO:0000313" key="6">
    <source>
        <dbReference type="Proteomes" id="UP000236729"/>
    </source>
</evidence>
<keyword evidence="3" id="KW-0540">Nuclease</keyword>
<evidence type="ECO:0000313" key="5">
    <source>
        <dbReference type="Proteomes" id="UP000199690"/>
    </source>
</evidence>
<dbReference type="Pfam" id="PF03372">
    <property type="entry name" value="Exo_endo_phos"/>
    <property type="match status" value="1"/>
</dbReference>